<dbReference type="EMBL" id="AZBU02000001">
    <property type="protein sequence ID" value="TMS32133.1"/>
    <property type="molecule type" value="Genomic_DNA"/>
</dbReference>
<name>A0A4V6I6W3_STECR</name>
<dbReference type="AlphaFoldDB" id="A0A4V6I6W3"/>
<organism evidence="1 2">
    <name type="scientific">Steinernema carpocapsae</name>
    <name type="common">Entomopathogenic nematode</name>
    <dbReference type="NCBI Taxonomy" id="34508"/>
    <lineage>
        <taxon>Eukaryota</taxon>
        <taxon>Metazoa</taxon>
        <taxon>Ecdysozoa</taxon>
        <taxon>Nematoda</taxon>
        <taxon>Chromadorea</taxon>
        <taxon>Rhabditida</taxon>
        <taxon>Tylenchina</taxon>
        <taxon>Panagrolaimomorpha</taxon>
        <taxon>Strongyloidoidea</taxon>
        <taxon>Steinernematidae</taxon>
        <taxon>Steinernema</taxon>
    </lineage>
</organism>
<gene>
    <name evidence="1" type="ORF">L596_000018</name>
</gene>
<sequence length="70" mass="7554">MMECSTGVEESKKGWRNPTYYTNVADCSNTAKGVGAIQHIIPMLRIAPAPLKGVAQSNISFQCCGLLQHS</sequence>
<comment type="caution">
    <text evidence="1">The sequence shown here is derived from an EMBL/GenBank/DDBJ whole genome shotgun (WGS) entry which is preliminary data.</text>
</comment>
<keyword evidence="2" id="KW-1185">Reference proteome</keyword>
<accession>A0A4V6I6W3</accession>
<evidence type="ECO:0000313" key="1">
    <source>
        <dbReference type="EMBL" id="TMS32133.1"/>
    </source>
</evidence>
<dbReference type="Proteomes" id="UP000298663">
    <property type="component" value="Unassembled WGS sequence"/>
</dbReference>
<reference evidence="1 2" key="2">
    <citation type="journal article" date="2019" name="G3 (Bethesda)">
        <title>Hybrid Assembly of the Genome of the Entomopathogenic Nematode Steinernema carpocapsae Identifies the X-Chromosome.</title>
        <authorList>
            <person name="Serra L."/>
            <person name="Macchietto M."/>
            <person name="Macias-Munoz A."/>
            <person name="McGill C.J."/>
            <person name="Rodriguez I.M."/>
            <person name="Rodriguez B."/>
            <person name="Murad R."/>
            <person name="Mortazavi A."/>
        </authorList>
    </citation>
    <scope>NUCLEOTIDE SEQUENCE [LARGE SCALE GENOMIC DNA]</scope>
    <source>
        <strain evidence="1 2">ALL</strain>
    </source>
</reference>
<protein>
    <submittedName>
        <fullName evidence="1">Uncharacterized protein</fullName>
    </submittedName>
</protein>
<evidence type="ECO:0000313" key="2">
    <source>
        <dbReference type="Proteomes" id="UP000298663"/>
    </source>
</evidence>
<reference evidence="1 2" key="1">
    <citation type="journal article" date="2015" name="Genome Biol.">
        <title>Comparative genomics of Steinernema reveals deeply conserved gene regulatory networks.</title>
        <authorList>
            <person name="Dillman A.R."/>
            <person name="Macchietto M."/>
            <person name="Porter C.F."/>
            <person name="Rogers A."/>
            <person name="Williams B."/>
            <person name="Antoshechkin I."/>
            <person name="Lee M.M."/>
            <person name="Goodwin Z."/>
            <person name="Lu X."/>
            <person name="Lewis E.E."/>
            <person name="Goodrich-Blair H."/>
            <person name="Stock S.P."/>
            <person name="Adams B.J."/>
            <person name="Sternberg P.W."/>
            <person name="Mortazavi A."/>
        </authorList>
    </citation>
    <scope>NUCLEOTIDE SEQUENCE [LARGE SCALE GENOMIC DNA]</scope>
    <source>
        <strain evidence="1 2">ALL</strain>
    </source>
</reference>
<proteinExistence type="predicted"/>